<evidence type="ECO:0000313" key="7">
    <source>
        <dbReference type="Proteomes" id="UP000283341"/>
    </source>
</evidence>
<evidence type="ECO:0000313" key="3">
    <source>
        <dbReference type="EMBL" id="KAA5419988.1"/>
    </source>
</evidence>
<reference evidence="3 8" key="3">
    <citation type="journal article" date="2019" name="Nat. Med.">
        <title>A library of human gut bacterial isolates paired with longitudinal multiomics data enables mechanistic microbiome research.</title>
        <authorList>
            <person name="Poyet M."/>
            <person name="Groussin M."/>
            <person name="Gibbons S.M."/>
            <person name="Avila-Pacheco J."/>
            <person name="Jiang X."/>
            <person name="Kearney S.M."/>
            <person name="Perrotta A.R."/>
            <person name="Berdy B."/>
            <person name="Zhao S."/>
            <person name="Lieberman T.D."/>
            <person name="Swanson P.K."/>
            <person name="Smith M."/>
            <person name="Roesemann S."/>
            <person name="Alexander J.E."/>
            <person name="Rich S.A."/>
            <person name="Livny J."/>
            <person name="Vlamakis H."/>
            <person name="Clish C."/>
            <person name="Bullock K."/>
            <person name="Deik A."/>
            <person name="Scott J."/>
            <person name="Pierce K.A."/>
            <person name="Xavier R.J."/>
            <person name="Alm E.J."/>
        </authorList>
    </citation>
    <scope>NUCLEOTIDE SEQUENCE [LARGE SCALE GENOMIC DNA]</scope>
    <source>
        <strain evidence="3 8">BIOML-A8</strain>
    </source>
</reference>
<sequence length="420" mass="47000">MKHCFMFLLGIFLSATLCGQNYSSEVVFLQQQGNTLTVRALGISEKKKEAANMALKSAFYTLFYTGVDGVNKGNPMVSTAKPDYDRRFFDENRYSVFVKDYTVTEGPEKQGKQYRCTVEMTILFDALQKDLNRNKVQTNLGMAVGTPNSQVSLPTVTVVPYTREDEDIRAILDHNQMLSYAVSKMTSEFSSRGYKTKDFLAQLKRAKRNDVLTAGTQSDAVTKMIQNMGADIIVTAKVMTTTDTRRQSEVSLELTATEFQTAGNLASATFQSGKYVTTDTIKLTDYALKKVKDEFFTKLQASFNDIVKNGREMAIQMVLAKSITDWDFDQPLPDGSASFKTVLEDWLQVHALNGVYDMSRSNDKVIDMSVQVPIWDEAQGRAYTISRFSTELKNFLDEKLGGEYVASVVTMGQGLTVTIK</sequence>
<dbReference type="Proteomes" id="UP000061809">
    <property type="component" value="Chromosome"/>
</dbReference>
<name>A0A0P0G041_9BACE</name>
<organism evidence="2 6">
    <name type="scientific">Bacteroides cellulosilyticus</name>
    <dbReference type="NCBI Taxonomy" id="246787"/>
    <lineage>
        <taxon>Bacteria</taxon>
        <taxon>Pseudomonadati</taxon>
        <taxon>Bacteroidota</taxon>
        <taxon>Bacteroidia</taxon>
        <taxon>Bacteroidales</taxon>
        <taxon>Bacteroidaceae</taxon>
        <taxon>Bacteroides</taxon>
    </lineage>
</organism>
<reference evidence="4" key="4">
    <citation type="submission" date="2023-08" db="EMBL/GenBank/DDBJ databases">
        <title>Reintroducing virulent viruses to syntetic microbiomes.</title>
        <authorList>
            <person name="Wilde J."/>
            <person name="Boyes R."/>
            <person name="Robinson A.V."/>
            <person name="Daisley B.A."/>
            <person name="Allen-Vercoe E."/>
        </authorList>
    </citation>
    <scope>NUCLEOTIDE SEQUENCE</scope>
    <source>
        <strain evidence="4">225I_12FAA</strain>
    </source>
</reference>
<dbReference type="PATRIC" id="fig|246787.4.peg.2498"/>
<reference evidence="5 7" key="2">
    <citation type="submission" date="2018-08" db="EMBL/GenBank/DDBJ databases">
        <title>A genome reference for cultivated species of the human gut microbiota.</title>
        <authorList>
            <person name="Zou Y."/>
            <person name="Xue W."/>
            <person name="Luo G."/>
        </authorList>
    </citation>
    <scope>NUCLEOTIDE SEQUENCE [LARGE SCALE GENOMIC DNA]</scope>
    <source>
        <strain evidence="5 7">AF22-3AC</strain>
    </source>
</reference>
<dbReference type="EMBL" id="QRVJ01000003">
    <property type="protein sequence ID" value="RGS38447.1"/>
    <property type="molecule type" value="Genomic_DNA"/>
</dbReference>
<feature type="chain" id="PRO_5042679808" evidence="1">
    <location>
        <begin position="20"/>
        <end position="420"/>
    </location>
</feature>
<dbReference type="Proteomes" id="UP000283341">
    <property type="component" value="Unassembled WGS sequence"/>
</dbReference>
<dbReference type="RefSeq" id="WP_022208415.1">
    <property type="nucleotide sequence ID" value="NZ_CAXSKE010000013.1"/>
</dbReference>
<evidence type="ECO:0000313" key="2">
    <source>
        <dbReference type="EMBL" id="ALJ59669.1"/>
    </source>
</evidence>
<protein>
    <submittedName>
        <fullName evidence="4">DUF6175 family protein</fullName>
    </submittedName>
</protein>
<evidence type="ECO:0000313" key="4">
    <source>
        <dbReference type="EMBL" id="MDT4514814.1"/>
    </source>
</evidence>
<gene>
    <name evidence="2" type="ORF">BcellWH2_02430</name>
    <name evidence="5" type="ORF">DWX97_05490</name>
    <name evidence="3" type="ORF">F2Y87_08555</name>
    <name evidence="4" type="ORF">RO785_27990</name>
</gene>
<dbReference type="EMBL" id="JAVSNH010000002">
    <property type="protein sequence ID" value="MDT4514814.1"/>
    <property type="molecule type" value="Genomic_DNA"/>
</dbReference>
<evidence type="ECO:0000313" key="6">
    <source>
        <dbReference type="Proteomes" id="UP000061809"/>
    </source>
</evidence>
<dbReference type="Proteomes" id="UP000482653">
    <property type="component" value="Unassembled WGS sequence"/>
</dbReference>
<evidence type="ECO:0000313" key="5">
    <source>
        <dbReference type="EMBL" id="RGS38447.1"/>
    </source>
</evidence>
<feature type="signal peptide" evidence="1">
    <location>
        <begin position="1"/>
        <end position="19"/>
    </location>
</feature>
<dbReference type="AlphaFoldDB" id="A0A0P0G041"/>
<evidence type="ECO:0000313" key="8">
    <source>
        <dbReference type="Proteomes" id="UP000482653"/>
    </source>
</evidence>
<dbReference type="InterPro" id="IPR046173">
    <property type="entry name" value="DUF6175"/>
</dbReference>
<dbReference type="Pfam" id="PF19672">
    <property type="entry name" value="DUF6175"/>
    <property type="match status" value="1"/>
</dbReference>
<reference evidence="2 6" key="1">
    <citation type="journal article" date="2015" name="Science">
        <title>Genetic determinants of in vivo fitness and diet responsiveness in multiple human gut Bacteroides.</title>
        <authorList>
            <person name="Wu M."/>
            <person name="McNulty N.P."/>
            <person name="Rodionov D.A."/>
            <person name="Khoroshkin M.S."/>
            <person name="Griffin N.W."/>
            <person name="Cheng J."/>
            <person name="Latreille P."/>
            <person name="Kerstetter R.A."/>
            <person name="Terrapon N."/>
            <person name="Henrissat B."/>
            <person name="Osterman A.L."/>
            <person name="Gordon J.I."/>
        </authorList>
    </citation>
    <scope>NUCLEOTIDE SEQUENCE [LARGE SCALE GENOMIC DNA]</scope>
    <source>
        <strain evidence="2 6">WH2</strain>
    </source>
</reference>
<proteinExistence type="predicted"/>
<accession>A0A0P0G041</accession>
<dbReference type="Proteomes" id="UP001266995">
    <property type="component" value="Unassembled WGS sequence"/>
</dbReference>
<dbReference type="EMBL" id="VVYX01000009">
    <property type="protein sequence ID" value="KAA5419988.1"/>
    <property type="molecule type" value="Genomic_DNA"/>
</dbReference>
<dbReference type="KEGG" id="bcel:BcellWH2_02430"/>
<keyword evidence="1" id="KW-0732">Signal</keyword>
<evidence type="ECO:0000256" key="1">
    <source>
        <dbReference type="SAM" id="SignalP"/>
    </source>
</evidence>
<dbReference type="EMBL" id="CP012801">
    <property type="protein sequence ID" value="ALJ59669.1"/>
    <property type="molecule type" value="Genomic_DNA"/>
</dbReference>